<sequence length="49" mass="4956">MQNEHHKGAKHAYATPVLSVYGSVRQLTGGSNGPHGDGGGSKRAGTGPK</sequence>
<evidence type="ECO:0000313" key="2">
    <source>
        <dbReference type="EMBL" id="MDC8753111.1"/>
    </source>
</evidence>
<accession>A0ABT5JKU2</accession>
<organism evidence="2 3">
    <name type="scientific">Erythrobacter fulvus</name>
    <dbReference type="NCBI Taxonomy" id="2987523"/>
    <lineage>
        <taxon>Bacteria</taxon>
        <taxon>Pseudomonadati</taxon>
        <taxon>Pseudomonadota</taxon>
        <taxon>Alphaproteobacteria</taxon>
        <taxon>Sphingomonadales</taxon>
        <taxon>Erythrobacteraceae</taxon>
        <taxon>Erythrobacter/Porphyrobacter group</taxon>
        <taxon>Erythrobacter</taxon>
    </lineage>
</organism>
<evidence type="ECO:0000256" key="1">
    <source>
        <dbReference type="SAM" id="MobiDB-lite"/>
    </source>
</evidence>
<proteinExistence type="predicted"/>
<feature type="compositionally biased region" description="Gly residues" evidence="1">
    <location>
        <begin position="30"/>
        <end position="49"/>
    </location>
</feature>
<protein>
    <recommendedName>
        <fullName evidence="4">Lasso RiPP family leader peptide-containing protein</fullName>
    </recommendedName>
</protein>
<evidence type="ECO:0000313" key="3">
    <source>
        <dbReference type="Proteomes" id="UP001216558"/>
    </source>
</evidence>
<keyword evidence="3" id="KW-1185">Reference proteome</keyword>
<feature type="region of interest" description="Disordered" evidence="1">
    <location>
        <begin position="24"/>
        <end position="49"/>
    </location>
</feature>
<reference evidence="2 3" key="1">
    <citation type="submission" date="2022-10" db="EMBL/GenBank/DDBJ databases">
        <title>Erythrobacter sp. sf7 Genome sequencing.</title>
        <authorList>
            <person name="Park S."/>
        </authorList>
    </citation>
    <scope>NUCLEOTIDE SEQUENCE [LARGE SCALE GENOMIC DNA]</scope>
    <source>
        <strain evidence="3">sf7</strain>
    </source>
</reference>
<comment type="caution">
    <text evidence="2">The sequence shown here is derived from an EMBL/GenBank/DDBJ whole genome shotgun (WGS) entry which is preliminary data.</text>
</comment>
<dbReference type="EMBL" id="JAQQXQ010000001">
    <property type="protein sequence ID" value="MDC8753111.1"/>
    <property type="molecule type" value="Genomic_DNA"/>
</dbReference>
<gene>
    <name evidence="2" type="ORF">OIK40_00460</name>
</gene>
<name>A0ABT5JKU2_9SPHN</name>
<evidence type="ECO:0008006" key="4">
    <source>
        <dbReference type="Google" id="ProtNLM"/>
    </source>
</evidence>
<dbReference type="Proteomes" id="UP001216558">
    <property type="component" value="Unassembled WGS sequence"/>
</dbReference>